<reference evidence="1 2" key="1">
    <citation type="journal article" date="2014" name="Am. J. Bot.">
        <title>Genome assembly and annotation for red clover (Trifolium pratense; Fabaceae).</title>
        <authorList>
            <person name="Istvanek J."/>
            <person name="Jaros M."/>
            <person name="Krenek A."/>
            <person name="Repkova J."/>
        </authorList>
    </citation>
    <scope>NUCLEOTIDE SEQUENCE [LARGE SCALE GENOMIC DNA]</scope>
    <source>
        <strain evidence="2">cv. Tatra</strain>
        <tissue evidence="1">Young leaves</tissue>
    </source>
</reference>
<proteinExistence type="predicted"/>
<gene>
    <name evidence="1" type="ORF">L195_g053385</name>
</gene>
<dbReference type="AlphaFoldDB" id="A0A2K3KA76"/>
<protein>
    <submittedName>
        <fullName evidence="1">Retrovirus-related Pol polyprotein from transposon TNT 1-94</fullName>
    </submittedName>
</protein>
<comment type="caution">
    <text evidence="1">The sequence shown here is derived from an EMBL/GenBank/DDBJ whole genome shotgun (WGS) entry which is preliminary data.</text>
</comment>
<reference evidence="1 2" key="2">
    <citation type="journal article" date="2017" name="Front. Plant Sci.">
        <title>Gene Classification and Mining of Molecular Markers Useful in Red Clover (Trifolium pratense) Breeding.</title>
        <authorList>
            <person name="Istvanek J."/>
            <person name="Dluhosova J."/>
            <person name="Dluhos P."/>
            <person name="Patkova L."/>
            <person name="Nedelnik J."/>
            <person name="Repkova J."/>
        </authorList>
    </citation>
    <scope>NUCLEOTIDE SEQUENCE [LARGE SCALE GENOMIC DNA]</scope>
    <source>
        <strain evidence="2">cv. Tatra</strain>
        <tissue evidence="1">Young leaves</tissue>
    </source>
</reference>
<sequence>MVVIPPDIMMSYGLLVGCGGNKKIRKGYSIVWLAFMWVIWQLRNDRVFNNMVGNEDDAVDSIQRLSWQWYLQKTAKGSSLLYE</sequence>
<dbReference type="Proteomes" id="UP000236291">
    <property type="component" value="Unassembled WGS sequence"/>
</dbReference>
<accession>A0A2K3KA76</accession>
<evidence type="ECO:0000313" key="1">
    <source>
        <dbReference type="EMBL" id="PNX63201.1"/>
    </source>
</evidence>
<name>A0A2K3KA76_TRIPR</name>
<dbReference type="EMBL" id="ASHM01089716">
    <property type="protein sequence ID" value="PNX63201.1"/>
    <property type="molecule type" value="Genomic_DNA"/>
</dbReference>
<organism evidence="1 2">
    <name type="scientific">Trifolium pratense</name>
    <name type="common">Red clover</name>
    <dbReference type="NCBI Taxonomy" id="57577"/>
    <lineage>
        <taxon>Eukaryota</taxon>
        <taxon>Viridiplantae</taxon>
        <taxon>Streptophyta</taxon>
        <taxon>Embryophyta</taxon>
        <taxon>Tracheophyta</taxon>
        <taxon>Spermatophyta</taxon>
        <taxon>Magnoliopsida</taxon>
        <taxon>eudicotyledons</taxon>
        <taxon>Gunneridae</taxon>
        <taxon>Pentapetalae</taxon>
        <taxon>rosids</taxon>
        <taxon>fabids</taxon>
        <taxon>Fabales</taxon>
        <taxon>Fabaceae</taxon>
        <taxon>Papilionoideae</taxon>
        <taxon>50 kb inversion clade</taxon>
        <taxon>NPAAA clade</taxon>
        <taxon>Hologalegina</taxon>
        <taxon>IRL clade</taxon>
        <taxon>Trifolieae</taxon>
        <taxon>Trifolium</taxon>
    </lineage>
</organism>
<evidence type="ECO:0000313" key="2">
    <source>
        <dbReference type="Proteomes" id="UP000236291"/>
    </source>
</evidence>